<gene>
    <name evidence="1" type="ORF">CC86DRAFT_412121</name>
</gene>
<sequence length="170" mass="19749">MDWRDSEFWNFGHDAVLRIFIEFKCDVSSQLDDVRMCIVPFAVASAATWSHHVVTFAIVDPDTQSQLTIPLGLLRRRVLSALKRHMKKYPNDSKSEPCPEVWVNGRCQVKEVIRAELKMLEASEVEANNASIMDVEEEDKIPPSTSHDDGRLHSTIRYLEWATRHWRKVW</sequence>
<dbReference type="EMBL" id="MU006241">
    <property type="protein sequence ID" value="KAF2820240.1"/>
    <property type="molecule type" value="Genomic_DNA"/>
</dbReference>
<organism evidence="1 2">
    <name type="scientific">Ophiobolus disseminans</name>
    <dbReference type="NCBI Taxonomy" id="1469910"/>
    <lineage>
        <taxon>Eukaryota</taxon>
        <taxon>Fungi</taxon>
        <taxon>Dikarya</taxon>
        <taxon>Ascomycota</taxon>
        <taxon>Pezizomycotina</taxon>
        <taxon>Dothideomycetes</taxon>
        <taxon>Pleosporomycetidae</taxon>
        <taxon>Pleosporales</taxon>
        <taxon>Pleosporineae</taxon>
        <taxon>Phaeosphaeriaceae</taxon>
        <taxon>Ophiobolus</taxon>
    </lineage>
</organism>
<reference evidence="1" key="1">
    <citation type="journal article" date="2020" name="Stud. Mycol.">
        <title>101 Dothideomycetes genomes: a test case for predicting lifestyles and emergence of pathogens.</title>
        <authorList>
            <person name="Haridas S."/>
            <person name="Albert R."/>
            <person name="Binder M."/>
            <person name="Bloem J."/>
            <person name="Labutti K."/>
            <person name="Salamov A."/>
            <person name="Andreopoulos B."/>
            <person name="Baker S."/>
            <person name="Barry K."/>
            <person name="Bills G."/>
            <person name="Bluhm B."/>
            <person name="Cannon C."/>
            <person name="Castanera R."/>
            <person name="Culley D."/>
            <person name="Daum C."/>
            <person name="Ezra D."/>
            <person name="Gonzalez J."/>
            <person name="Henrissat B."/>
            <person name="Kuo A."/>
            <person name="Liang C."/>
            <person name="Lipzen A."/>
            <person name="Lutzoni F."/>
            <person name="Magnuson J."/>
            <person name="Mondo S."/>
            <person name="Nolan M."/>
            <person name="Ohm R."/>
            <person name="Pangilinan J."/>
            <person name="Park H.-J."/>
            <person name="Ramirez L."/>
            <person name="Alfaro M."/>
            <person name="Sun H."/>
            <person name="Tritt A."/>
            <person name="Yoshinaga Y."/>
            <person name="Zwiers L.-H."/>
            <person name="Turgeon B."/>
            <person name="Goodwin S."/>
            <person name="Spatafora J."/>
            <person name="Crous P."/>
            <person name="Grigoriev I."/>
        </authorList>
    </citation>
    <scope>NUCLEOTIDE SEQUENCE</scope>
    <source>
        <strain evidence="1">CBS 113818</strain>
    </source>
</reference>
<dbReference type="OrthoDB" id="3801356at2759"/>
<proteinExistence type="predicted"/>
<dbReference type="Proteomes" id="UP000799424">
    <property type="component" value="Unassembled WGS sequence"/>
</dbReference>
<accession>A0A6A6ZGT5</accession>
<name>A0A6A6ZGT5_9PLEO</name>
<evidence type="ECO:0000313" key="1">
    <source>
        <dbReference type="EMBL" id="KAF2820240.1"/>
    </source>
</evidence>
<dbReference type="AlphaFoldDB" id="A0A6A6ZGT5"/>
<evidence type="ECO:0000313" key="2">
    <source>
        <dbReference type="Proteomes" id="UP000799424"/>
    </source>
</evidence>
<protein>
    <submittedName>
        <fullName evidence="1">Uncharacterized protein</fullName>
    </submittedName>
</protein>
<keyword evidence="2" id="KW-1185">Reference proteome</keyword>